<feature type="domain" description="C2H2-type" evidence="9">
    <location>
        <begin position="509"/>
        <end position="537"/>
    </location>
</feature>
<dbReference type="EMBL" id="JBJJXI010000117">
    <property type="protein sequence ID" value="KAL3390506.1"/>
    <property type="molecule type" value="Genomic_DNA"/>
</dbReference>
<name>A0ABD2WD96_9HYME</name>
<protein>
    <recommendedName>
        <fullName evidence="9">C2H2-type domain-containing protein</fullName>
    </recommendedName>
</protein>
<reference evidence="10 11" key="1">
    <citation type="journal article" date="2024" name="bioRxiv">
        <title>A reference genome for Trichogramma kaykai: A tiny desert-dwelling parasitoid wasp with competing sex-ratio distorters.</title>
        <authorList>
            <person name="Culotta J."/>
            <person name="Lindsey A.R."/>
        </authorList>
    </citation>
    <scope>NUCLEOTIDE SEQUENCE [LARGE SCALE GENOMIC DNA]</scope>
    <source>
        <strain evidence="10 11">KSX58</strain>
    </source>
</reference>
<evidence type="ECO:0000256" key="1">
    <source>
        <dbReference type="ARBA" id="ARBA00004123"/>
    </source>
</evidence>
<evidence type="ECO:0000259" key="9">
    <source>
        <dbReference type="PROSITE" id="PS50157"/>
    </source>
</evidence>
<dbReference type="GO" id="GO:0005634">
    <property type="term" value="C:nucleus"/>
    <property type="evidence" value="ECO:0007669"/>
    <property type="project" value="UniProtKB-SubCell"/>
</dbReference>
<dbReference type="Proteomes" id="UP001627154">
    <property type="component" value="Unassembled WGS sequence"/>
</dbReference>
<keyword evidence="6" id="KW-0539">Nucleus</keyword>
<evidence type="ECO:0000256" key="3">
    <source>
        <dbReference type="ARBA" id="ARBA00022737"/>
    </source>
</evidence>
<feature type="domain" description="C2H2-type" evidence="9">
    <location>
        <begin position="88"/>
        <end position="116"/>
    </location>
</feature>
<feature type="compositionally biased region" description="Low complexity" evidence="8">
    <location>
        <begin position="168"/>
        <end position="179"/>
    </location>
</feature>
<evidence type="ECO:0000256" key="8">
    <source>
        <dbReference type="SAM" id="MobiDB-lite"/>
    </source>
</evidence>
<feature type="compositionally biased region" description="Acidic residues" evidence="8">
    <location>
        <begin position="134"/>
        <end position="150"/>
    </location>
</feature>
<feature type="compositionally biased region" description="Basic and acidic residues" evidence="8">
    <location>
        <begin position="434"/>
        <end position="448"/>
    </location>
</feature>
<dbReference type="Gene3D" id="3.30.160.60">
    <property type="entry name" value="Classic Zinc Finger"/>
    <property type="match status" value="3"/>
</dbReference>
<dbReference type="InterPro" id="IPR013087">
    <property type="entry name" value="Znf_C2H2_type"/>
</dbReference>
<keyword evidence="11" id="KW-1185">Reference proteome</keyword>
<keyword evidence="4 7" id="KW-0863">Zinc-finger</keyword>
<feature type="compositionally biased region" description="Basic residues" evidence="8">
    <location>
        <begin position="108"/>
        <end position="130"/>
    </location>
</feature>
<feature type="region of interest" description="Disordered" evidence="8">
    <location>
        <begin position="532"/>
        <end position="581"/>
    </location>
</feature>
<comment type="caution">
    <text evidence="10">The sequence shown here is derived from an EMBL/GenBank/DDBJ whole genome shotgun (WGS) entry which is preliminary data.</text>
</comment>
<gene>
    <name evidence="10" type="ORF">TKK_014661</name>
</gene>
<keyword evidence="3" id="KW-0677">Repeat</keyword>
<dbReference type="GO" id="GO:0008270">
    <property type="term" value="F:zinc ion binding"/>
    <property type="evidence" value="ECO:0007669"/>
    <property type="project" value="UniProtKB-KW"/>
</dbReference>
<evidence type="ECO:0000313" key="11">
    <source>
        <dbReference type="Proteomes" id="UP001627154"/>
    </source>
</evidence>
<dbReference type="PROSITE" id="PS00028">
    <property type="entry name" value="ZINC_FINGER_C2H2_1"/>
    <property type="match status" value="6"/>
</dbReference>
<evidence type="ECO:0000256" key="6">
    <source>
        <dbReference type="ARBA" id="ARBA00023242"/>
    </source>
</evidence>
<dbReference type="AlphaFoldDB" id="A0ABD2WD96"/>
<dbReference type="PANTHER" id="PTHR24394:SF29">
    <property type="entry name" value="MYONEURIN"/>
    <property type="match status" value="1"/>
</dbReference>
<organism evidence="10 11">
    <name type="scientific">Trichogramma kaykai</name>
    <dbReference type="NCBI Taxonomy" id="54128"/>
    <lineage>
        <taxon>Eukaryota</taxon>
        <taxon>Metazoa</taxon>
        <taxon>Ecdysozoa</taxon>
        <taxon>Arthropoda</taxon>
        <taxon>Hexapoda</taxon>
        <taxon>Insecta</taxon>
        <taxon>Pterygota</taxon>
        <taxon>Neoptera</taxon>
        <taxon>Endopterygota</taxon>
        <taxon>Hymenoptera</taxon>
        <taxon>Apocrita</taxon>
        <taxon>Proctotrupomorpha</taxon>
        <taxon>Chalcidoidea</taxon>
        <taxon>Trichogrammatidae</taxon>
        <taxon>Trichogramma</taxon>
    </lineage>
</organism>
<evidence type="ECO:0000313" key="10">
    <source>
        <dbReference type="EMBL" id="KAL3390506.1"/>
    </source>
</evidence>
<dbReference type="InterPro" id="IPR036236">
    <property type="entry name" value="Znf_C2H2_sf"/>
</dbReference>
<dbReference type="SUPFAM" id="SSF57667">
    <property type="entry name" value="beta-beta-alpha zinc fingers"/>
    <property type="match status" value="3"/>
</dbReference>
<evidence type="ECO:0000256" key="5">
    <source>
        <dbReference type="ARBA" id="ARBA00022833"/>
    </source>
</evidence>
<proteinExistence type="predicted"/>
<keyword evidence="2" id="KW-0479">Metal-binding</keyword>
<dbReference type="SMART" id="SM00355">
    <property type="entry name" value="ZnF_C2H2"/>
    <property type="match status" value="6"/>
</dbReference>
<accession>A0ABD2WD96</accession>
<feature type="domain" description="C2H2-type" evidence="9">
    <location>
        <begin position="598"/>
        <end position="623"/>
    </location>
</feature>
<keyword evidence="5" id="KW-0862">Zinc</keyword>
<feature type="compositionally biased region" description="Polar residues" evidence="8">
    <location>
        <begin position="540"/>
        <end position="550"/>
    </location>
</feature>
<dbReference type="PANTHER" id="PTHR24394">
    <property type="entry name" value="ZINC FINGER PROTEIN"/>
    <property type="match status" value="1"/>
</dbReference>
<feature type="domain" description="C2H2-type" evidence="9">
    <location>
        <begin position="15"/>
        <end position="43"/>
    </location>
</feature>
<feature type="region of interest" description="Disordered" evidence="8">
    <location>
        <begin position="61"/>
        <end position="93"/>
    </location>
</feature>
<dbReference type="Pfam" id="PF00096">
    <property type="entry name" value="zf-C2H2"/>
    <property type="match status" value="3"/>
</dbReference>
<evidence type="ECO:0000256" key="2">
    <source>
        <dbReference type="ARBA" id="ARBA00022723"/>
    </source>
</evidence>
<sequence>MSSAADDLQLIDSVYECSECSASYRNHGDLQRHLLKNHPELEAKHVCGTCGGAFKRAEDVQEHSSLRHNAGAGNDDSGTDNSSGPKRSRCNECGKRFSQPAVLRRHVISLHSAQKQKPKPKPKKSKKRKRKDEEQSDEESEETEEEETVDADGKRQRRHRALVHSDESGVSSGSTSPDETPTTIDVMMDQLRMLARTNPPPASPPPPTREYRFVKGLSCHVCSGSFGRPINLQRHLFARHVVRPEFESVFYSERYSSERGLDMHRKLSEKTRHPYELEVCGRKFFHLFRDVFSSPEAEEQLCDFLISYIFDHILDGLCTEKLDDTDGRLSDTGIDYLDVLRDECDLEPDSEIFPASWIFGDYSSLEHESERDENDCDRKVALETLDSSTSTPTPTRFSSTEIINVHNDSSEFTKAKRKRDFEFDAGAEKFATRRELQTDLNNEHHGKIAESSFDSEQPTCNENNEEPSIVESSLKRFRKLLADTPRRTSERISTKVDNTRDQSDSATRHECTSCSKSYDNLEDLVSHINDTHEKTKTESSLDSEQSNCNENNEDVSKAESSLISTPRELLADTPKRTSKRTSTKVDSLCAPSFSATRYQCTSCPKSYAHLRSLTRHIKYGHKK</sequence>
<comment type="subcellular location">
    <subcellularLocation>
        <location evidence="1">Nucleus</location>
    </subcellularLocation>
</comment>
<feature type="compositionally biased region" description="Polar residues" evidence="8">
    <location>
        <begin position="452"/>
        <end position="462"/>
    </location>
</feature>
<dbReference type="PROSITE" id="PS50157">
    <property type="entry name" value="ZINC_FINGER_C2H2_2"/>
    <property type="match status" value="4"/>
</dbReference>
<evidence type="ECO:0000256" key="4">
    <source>
        <dbReference type="ARBA" id="ARBA00022771"/>
    </source>
</evidence>
<feature type="region of interest" description="Disordered" evidence="8">
    <location>
        <begin position="108"/>
        <end position="182"/>
    </location>
</feature>
<feature type="compositionally biased region" description="Basic and acidic residues" evidence="8">
    <location>
        <begin position="480"/>
        <end position="509"/>
    </location>
</feature>
<feature type="region of interest" description="Disordered" evidence="8">
    <location>
        <begin position="434"/>
        <end position="509"/>
    </location>
</feature>
<evidence type="ECO:0000256" key="7">
    <source>
        <dbReference type="PROSITE-ProRule" id="PRU00042"/>
    </source>
</evidence>